<dbReference type="EMBL" id="SSTD01000319">
    <property type="protein sequence ID" value="TYK30681.1"/>
    <property type="molecule type" value="Genomic_DNA"/>
</dbReference>
<dbReference type="EMBL" id="SSTE01000555">
    <property type="protein sequence ID" value="KAA0067342.1"/>
    <property type="molecule type" value="Genomic_DNA"/>
</dbReference>
<dbReference type="AlphaFoldDB" id="A0A5D3E519"/>
<sequence>MYPHLARECSNKTAFNAFQPSFVSDSDDKLGQTERKVDQIEEGDNPQIVALKLLLSLQKKAEETSTLVERGLMYVGTWINKKPSKSTMVDYGATHNFITEAETRRLNLRWEKYIERMKVVNSAALPIVEQVKRTMIRKIDHEIELLLEAYLPAKNAYHMAPPELAELQKKLDGSTDIQPFVALIQPSSHTTHLFLPIAMKVMSYEKG</sequence>
<dbReference type="OrthoDB" id="1939491at2759"/>
<evidence type="ECO:0000313" key="2">
    <source>
        <dbReference type="EMBL" id="TYK30681.1"/>
    </source>
</evidence>
<gene>
    <name evidence="2" type="ORF">E5676_scaffold1704G00250</name>
    <name evidence="1" type="ORF">E6C27_scaffold179G00520</name>
</gene>
<evidence type="ECO:0000313" key="3">
    <source>
        <dbReference type="Proteomes" id="UP000321393"/>
    </source>
</evidence>
<evidence type="ECO:0000313" key="1">
    <source>
        <dbReference type="EMBL" id="KAA0067342.1"/>
    </source>
</evidence>
<protein>
    <submittedName>
        <fullName evidence="2">Uncharacterized protein</fullName>
    </submittedName>
</protein>
<dbReference type="Proteomes" id="UP000321947">
    <property type="component" value="Unassembled WGS sequence"/>
</dbReference>
<dbReference type="Proteomes" id="UP000321393">
    <property type="component" value="Unassembled WGS sequence"/>
</dbReference>
<evidence type="ECO:0000313" key="4">
    <source>
        <dbReference type="Proteomes" id="UP000321947"/>
    </source>
</evidence>
<dbReference type="InterPro" id="IPR021109">
    <property type="entry name" value="Peptidase_aspartic_dom_sf"/>
</dbReference>
<comment type="caution">
    <text evidence="2">The sequence shown here is derived from an EMBL/GenBank/DDBJ whole genome shotgun (WGS) entry which is preliminary data.</text>
</comment>
<name>A0A5D3E519_CUCMM</name>
<reference evidence="3 4" key="1">
    <citation type="submission" date="2019-08" db="EMBL/GenBank/DDBJ databases">
        <title>Draft genome sequences of two oriental melons (Cucumis melo L. var makuwa).</title>
        <authorList>
            <person name="Kwon S.-Y."/>
        </authorList>
    </citation>
    <scope>NUCLEOTIDE SEQUENCE [LARGE SCALE GENOMIC DNA]</scope>
    <source>
        <strain evidence="4">cv. Chang Bougi</strain>
        <strain evidence="3">cv. SW 3</strain>
        <tissue evidence="2">Leaf</tissue>
    </source>
</reference>
<proteinExistence type="predicted"/>
<dbReference type="Gene3D" id="2.40.70.10">
    <property type="entry name" value="Acid Proteases"/>
    <property type="match status" value="1"/>
</dbReference>
<accession>A0A5D3E519</accession>
<organism evidence="2 4">
    <name type="scientific">Cucumis melo var. makuwa</name>
    <name type="common">Oriental melon</name>
    <dbReference type="NCBI Taxonomy" id="1194695"/>
    <lineage>
        <taxon>Eukaryota</taxon>
        <taxon>Viridiplantae</taxon>
        <taxon>Streptophyta</taxon>
        <taxon>Embryophyta</taxon>
        <taxon>Tracheophyta</taxon>
        <taxon>Spermatophyta</taxon>
        <taxon>Magnoliopsida</taxon>
        <taxon>eudicotyledons</taxon>
        <taxon>Gunneridae</taxon>
        <taxon>Pentapetalae</taxon>
        <taxon>rosids</taxon>
        <taxon>fabids</taxon>
        <taxon>Cucurbitales</taxon>
        <taxon>Cucurbitaceae</taxon>
        <taxon>Benincaseae</taxon>
        <taxon>Cucumis</taxon>
    </lineage>
</organism>